<dbReference type="GO" id="GO:0032801">
    <property type="term" value="P:receptor catabolic process"/>
    <property type="evidence" value="ECO:0007669"/>
    <property type="project" value="TreeGrafter"/>
</dbReference>
<evidence type="ECO:0000256" key="2">
    <source>
        <dbReference type="ARBA" id="ARBA00004496"/>
    </source>
</evidence>
<dbReference type="GO" id="GO:0050807">
    <property type="term" value="P:regulation of synapse organization"/>
    <property type="evidence" value="ECO:0007669"/>
    <property type="project" value="TreeGrafter"/>
</dbReference>
<dbReference type="PROSITE" id="PS50020">
    <property type="entry name" value="WW_DOMAIN_2"/>
    <property type="match status" value="2"/>
</dbReference>
<evidence type="ECO:0000313" key="14">
    <source>
        <dbReference type="Proteomes" id="UP000242450"/>
    </source>
</evidence>
<dbReference type="GO" id="GO:0031175">
    <property type="term" value="P:neuron projection development"/>
    <property type="evidence" value="ECO:0007669"/>
    <property type="project" value="TreeGrafter"/>
</dbReference>
<dbReference type="UniPathway" id="UPA00143"/>
<evidence type="ECO:0000259" key="11">
    <source>
        <dbReference type="PROSITE" id="PS50020"/>
    </source>
</evidence>
<proteinExistence type="predicted"/>
<dbReference type="GO" id="GO:0005737">
    <property type="term" value="C:cytoplasm"/>
    <property type="evidence" value="ECO:0007669"/>
    <property type="project" value="UniProtKB-SubCell"/>
</dbReference>
<dbReference type="EC" id="2.3.2.26" evidence="4"/>
<feature type="compositionally biased region" description="Polar residues" evidence="10">
    <location>
        <begin position="161"/>
        <end position="180"/>
    </location>
</feature>
<dbReference type="GO" id="GO:0023051">
    <property type="term" value="P:regulation of signaling"/>
    <property type="evidence" value="ECO:0007669"/>
    <property type="project" value="UniProtKB-ARBA"/>
</dbReference>
<dbReference type="EMBL" id="MKHE01000012">
    <property type="protein sequence ID" value="OWK09222.1"/>
    <property type="molecule type" value="Genomic_DNA"/>
</dbReference>
<dbReference type="GO" id="GO:0031623">
    <property type="term" value="P:receptor internalization"/>
    <property type="evidence" value="ECO:0007669"/>
    <property type="project" value="TreeGrafter"/>
</dbReference>
<evidence type="ECO:0000313" key="13">
    <source>
        <dbReference type="EMBL" id="OWK09222.1"/>
    </source>
</evidence>
<comment type="caution">
    <text evidence="13">The sequence shown here is derived from an EMBL/GenBank/DDBJ whole genome shotgun (WGS) entry which is preliminary data.</text>
</comment>
<dbReference type="GO" id="GO:0061630">
    <property type="term" value="F:ubiquitin protein ligase activity"/>
    <property type="evidence" value="ECO:0007669"/>
    <property type="project" value="UniProtKB-EC"/>
</dbReference>
<feature type="region of interest" description="Disordered" evidence="10">
    <location>
        <begin position="160"/>
        <end position="180"/>
    </location>
</feature>
<evidence type="ECO:0000256" key="5">
    <source>
        <dbReference type="ARBA" id="ARBA00022490"/>
    </source>
</evidence>
<feature type="compositionally biased region" description="Acidic residues" evidence="10">
    <location>
        <begin position="10"/>
        <end position="22"/>
    </location>
</feature>
<dbReference type="OrthoDB" id="423283at2759"/>
<feature type="domain" description="WW" evidence="11">
    <location>
        <begin position="44"/>
        <end position="77"/>
    </location>
</feature>
<keyword evidence="14" id="KW-1185">Reference proteome</keyword>
<dbReference type="GO" id="GO:0048814">
    <property type="term" value="P:regulation of dendrite morphogenesis"/>
    <property type="evidence" value="ECO:0007669"/>
    <property type="project" value="TreeGrafter"/>
</dbReference>
<keyword evidence="7 9" id="KW-0833">Ubl conjugation pathway</keyword>
<comment type="subcellular location">
    <subcellularLocation>
        <location evidence="2">Cytoplasm</location>
    </subcellularLocation>
</comment>
<comment type="caution">
    <text evidence="9">Lacks conserved residue(s) required for the propagation of feature annotation.</text>
</comment>
<dbReference type="Proteomes" id="UP000242450">
    <property type="component" value="Chromosome 12"/>
</dbReference>
<dbReference type="SUPFAM" id="SSF51045">
    <property type="entry name" value="WW domain"/>
    <property type="match status" value="2"/>
</dbReference>
<comment type="pathway">
    <text evidence="3">Protein modification; protein ubiquitination.</text>
</comment>
<protein>
    <recommendedName>
        <fullName evidence="4">HECT-type E3 ubiquitin transferase</fullName>
        <ecNumber evidence="4">2.3.2.26</ecNumber>
    </recommendedName>
    <alternativeName>
        <fullName evidence="8">HECT-type E3 ubiquitin transferase NEDD4</fullName>
    </alternativeName>
</protein>
<dbReference type="Gene3D" id="3.90.1750.10">
    <property type="entry name" value="Hect, E3 ligase catalytic domains"/>
    <property type="match status" value="1"/>
</dbReference>
<evidence type="ECO:0000256" key="10">
    <source>
        <dbReference type="SAM" id="MobiDB-lite"/>
    </source>
</evidence>
<sequence>MTYLPKTSGSEDDNTEQAEELEPGWVVLDQPDAACHLQQQQEPSPLPPGWEERQDILGRTYYVNHESRRTQWKRPTPQDNLTDAENGNIQLQAQRAFTTRRQISEETESVDNRESSENWEIIREDEATMYSHQAFPSSPPSNNLDVQTHLAEELNARLTVGGNSASGQPVSNSNHSSRRGSLQAYTFEEQPTLPVLLPTSSGLPPGWEEKQDERGRSYYVDHNCRTTTWIKPTVQVPCNSKKTQWEDPRLQHVAITGPAVPYSRDYKRKYEFFRRKLKKQNDIPNKFEMKLRRATVLEDSYRRIMGVKRADFLKARLWIEFDGEKGLDYGGVAREWFFLISKEMFNPYYGLFEYSATDNYTLQINPNSGLCNEDHLSYFKFIGR</sequence>
<dbReference type="SMART" id="SM00456">
    <property type="entry name" value="WW"/>
    <property type="match status" value="2"/>
</dbReference>
<dbReference type="GO" id="GO:0043197">
    <property type="term" value="C:dendritic spine"/>
    <property type="evidence" value="ECO:0007669"/>
    <property type="project" value="TreeGrafter"/>
</dbReference>
<dbReference type="InterPro" id="IPR035983">
    <property type="entry name" value="Hect_E3_ubiquitin_ligase"/>
</dbReference>
<dbReference type="PANTHER" id="PTHR11254:SF282">
    <property type="entry name" value="E3 UBIQUITIN-PROTEIN LIGASE NEDD4"/>
    <property type="match status" value="1"/>
</dbReference>
<dbReference type="FunFam" id="2.20.70.10:FF:000096">
    <property type="entry name" value="E3 ubiquitin-protein ligase NEDD4 isoform X4"/>
    <property type="match status" value="1"/>
</dbReference>
<organism evidence="13 14">
    <name type="scientific">Cervus elaphus hippelaphus</name>
    <name type="common">European red deer</name>
    <dbReference type="NCBI Taxonomy" id="46360"/>
    <lineage>
        <taxon>Eukaryota</taxon>
        <taxon>Metazoa</taxon>
        <taxon>Chordata</taxon>
        <taxon>Craniata</taxon>
        <taxon>Vertebrata</taxon>
        <taxon>Euteleostomi</taxon>
        <taxon>Mammalia</taxon>
        <taxon>Eutheria</taxon>
        <taxon>Laurasiatheria</taxon>
        <taxon>Artiodactyla</taxon>
        <taxon>Ruminantia</taxon>
        <taxon>Pecora</taxon>
        <taxon>Cervidae</taxon>
        <taxon>Cervinae</taxon>
        <taxon>Cervus</taxon>
    </lineage>
</organism>
<evidence type="ECO:0000256" key="7">
    <source>
        <dbReference type="ARBA" id="ARBA00022786"/>
    </source>
</evidence>
<dbReference type="SUPFAM" id="SSF56204">
    <property type="entry name" value="Hect, E3 ligase catalytic domain"/>
    <property type="match status" value="1"/>
</dbReference>
<comment type="catalytic activity">
    <reaction evidence="1">
        <text>S-ubiquitinyl-[E2 ubiquitin-conjugating enzyme]-L-cysteine + [acceptor protein]-L-lysine = [E2 ubiquitin-conjugating enzyme]-L-cysteine + N(6)-ubiquitinyl-[acceptor protein]-L-lysine.</text>
        <dbReference type="EC" id="2.3.2.26"/>
    </reaction>
</comment>
<dbReference type="PROSITE" id="PS50237">
    <property type="entry name" value="HECT"/>
    <property type="match status" value="1"/>
</dbReference>
<dbReference type="PROSITE" id="PS01159">
    <property type="entry name" value="WW_DOMAIN_1"/>
    <property type="match status" value="2"/>
</dbReference>
<dbReference type="FunFam" id="2.20.70.10:FF:000099">
    <property type="entry name" value="E3 ubiquitin-protein ligase NEDD4"/>
    <property type="match status" value="1"/>
</dbReference>
<reference evidence="13 14" key="1">
    <citation type="journal article" date="2018" name="Mol. Genet. Genomics">
        <title>The red deer Cervus elaphus genome CerEla1.0: sequencing, annotating, genes, and chromosomes.</title>
        <authorList>
            <person name="Bana N.A."/>
            <person name="Nyiri A."/>
            <person name="Nagy J."/>
            <person name="Frank K."/>
            <person name="Nagy T."/>
            <person name="Steger V."/>
            <person name="Schiller M."/>
            <person name="Lakatos P."/>
            <person name="Sugar L."/>
            <person name="Horn P."/>
            <person name="Barta E."/>
            <person name="Orosz L."/>
        </authorList>
    </citation>
    <scope>NUCLEOTIDE SEQUENCE [LARGE SCALE GENOMIC DNA]</scope>
    <source>
        <strain evidence="13">Hungarian</strain>
    </source>
</reference>
<feature type="domain" description="WW" evidence="11">
    <location>
        <begin position="201"/>
        <end position="234"/>
    </location>
</feature>
<dbReference type="GO" id="GO:0006511">
    <property type="term" value="P:ubiquitin-dependent protein catabolic process"/>
    <property type="evidence" value="ECO:0007669"/>
    <property type="project" value="TreeGrafter"/>
</dbReference>
<evidence type="ECO:0000256" key="1">
    <source>
        <dbReference type="ARBA" id="ARBA00000885"/>
    </source>
</evidence>
<dbReference type="Pfam" id="PF00397">
    <property type="entry name" value="WW"/>
    <property type="match status" value="2"/>
</dbReference>
<dbReference type="InterPro" id="IPR001202">
    <property type="entry name" value="WW_dom"/>
</dbReference>
<dbReference type="FunFam" id="3.90.1750.10:FF:000001">
    <property type="entry name" value="E3 ubiquitin-protein ligase NEDD4-like"/>
    <property type="match status" value="1"/>
</dbReference>
<feature type="region of interest" description="Disordered" evidence="10">
    <location>
        <begin position="1"/>
        <end position="23"/>
    </location>
</feature>
<evidence type="ECO:0000256" key="8">
    <source>
        <dbReference type="ARBA" id="ARBA00082195"/>
    </source>
</evidence>
<dbReference type="AlphaFoldDB" id="A0A212CTG3"/>
<dbReference type="Gene3D" id="2.20.70.10">
    <property type="match status" value="2"/>
</dbReference>
<dbReference type="GO" id="GO:0016567">
    <property type="term" value="P:protein ubiquitination"/>
    <property type="evidence" value="ECO:0007669"/>
    <property type="project" value="UniProtKB-UniPathway"/>
</dbReference>
<accession>A0A212CTG3</accession>
<keyword evidence="5" id="KW-0963">Cytoplasm</keyword>
<dbReference type="GO" id="GO:0019871">
    <property type="term" value="F:sodium channel inhibitor activity"/>
    <property type="evidence" value="ECO:0007669"/>
    <property type="project" value="TreeGrafter"/>
</dbReference>
<evidence type="ECO:0000256" key="3">
    <source>
        <dbReference type="ARBA" id="ARBA00004906"/>
    </source>
</evidence>
<gene>
    <name evidence="13" type="ORF">Celaphus_00006228</name>
</gene>
<name>A0A212CTG3_CEREH</name>
<dbReference type="PANTHER" id="PTHR11254">
    <property type="entry name" value="HECT DOMAIN UBIQUITIN-PROTEIN LIGASE"/>
    <property type="match status" value="1"/>
</dbReference>
<dbReference type="GO" id="GO:0010646">
    <property type="term" value="P:regulation of cell communication"/>
    <property type="evidence" value="ECO:0007669"/>
    <property type="project" value="UniProtKB-ARBA"/>
</dbReference>
<evidence type="ECO:0000256" key="6">
    <source>
        <dbReference type="ARBA" id="ARBA00022679"/>
    </source>
</evidence>
<keyword evidence="6" id="KW-0808">Transferase</keyword>
<evidence type="ECO:0000256" key="4">
    <source>
        <dbReference type="ARBA" id="ARBA00012485"/>
    </source>
</evidence>
<feature type="domain" description="HECT" evidence="12">
    <location>
        <begin position="309"/>
        <end position="384"/>
    </location>
</feature>
<dbReference type="CDD" id="cd00201">
    <property type="entry name" value="WW"/>
    <property type="match status" value="2"/>
</dbReference>
<evidence type="ECO:0000256" key="9">
    <source>
        <dbReference type="PROSITE-ProRule" id="PRU00104"/>
    </source>
</evidence>
<dbReference type="InterPro" id="IPR050409">
    <property type="entry name" value="E3_ubiq-protein_ligase"/>
</dbReference>
<evidence type="ECO:0000259" key="12">
    <source>
        <dbReference type="PROSITE" id="PS50237"/>
    </source>
</evidence>
<dbReference type="InterPro" id="IPR036020">
    <property type="entry name" value="WW_dom_sf"/>
</dbReference>
<dbReference type="GO" id="GO:0042176">
    <property type="term" value="P:regulation of protein catabolic process"/>
    <property type="evidence" value="ECO:0007669"/>
    <property type="project" value="UniProtKB-ARBA"/>
</dbReference>
<dbReference type="InterPro" id="IPR000569">
    <property type="entry name" value="HECT_dom"/>
</dbReference>
<feature type="non-terminal residue" evidence="13">
    <location>
        <position position="384"/>
    </location>
</feature>
<dbReference type="GO" id="GO:0007528">
    <property type="term" value="P:neuromuscular junction development"/>
    <property type="evidence" value="ECO:0007669"/>
    <property type="project" value="TreeGrafter"/>
</dbReference>